<dbReference type="CDD" id="cd16429">
    <property type="entry name" value="VirB10"/>
    <property type="match status" value="1"/>
</dbReference>
<evidence type="ECO:0000256" key="1">
    <source>
        <dbReference type="ARBA" id="ARBA00004162"/>
    </source>
</evidence>
<feature type="region of interest" description="Disordered" evidence="7">
    <location>
        <begin position="57"/>
        <end position="111"/>
    </location>
</feature>
<comment type="similarity">
    <text evidence="2">Belongs to the TrbI/VirB10 family.</text>
</comment>
<evidence type="ECO:0000256" key="7">
    <source>
        <dbReference type="SAM" id="MobiDB-lite"/>
    </source>
</evidence>
<dbReference type="HOGENOM" id="CLU_041899_1_0_5"/>
<dbReference type="Gene3D" id="2.40.128.260">
    <property type="entry name" value="Type IV secretion system, VirB10/TraB/TrbI"/>
    <property type="match status" value="2"/>
</dbReference>
<feature type="compositionally biased region" description="Low complexity" evidence="7">
    <location>
        <begin position="93"/>
        <end position="108"/>
    </location>
</feature>
<sequence length="381" mass="39931">MAEERTSAEPAEASVEGERGISPITAGQSPGLSEANKKILVAAGIMFLGALAYLQWPSDETPPKEEKVQEVSRLRPSRDFQPAEITDPPPAPETAAAAPSAEPAKPAAPMGPIERARADTAAPAGPSEAQLLYESSQRAPLMAFSGSNNNNISQISGEAAASGAGSLFGSGTGPEVGPVGLSAELVTSDRGAVKATRLAHPELTITQGTIIPCVLDTAMDSTAPGMVRCTVTDDVWSTTGSVILLDRGTRIVGEYRGGMQRGRKRMFVLWTRAETPHGVVVNLSSPAVDAVGRSGFSGDVDTQFWSRFGGTLMLSVIDSALIAAANENSSAETVTTNVGDLAQTELERMIDVPVILRKNQGEEVAVMVARDLDFSGVYRLR</sequence>
<feature type="region of interest" description="Disordered" evidence="7">
    <location>
        <begin position="1"/>
        <end position="32"/>
    </location>
</feature>
<dbReference type="EMBL" id="CP000665">
    <property type="protein sequence ID" value="ABP73215.1"/>
    <property type="molecule type" value="Genomic_DNA"/>
</dbReference>
<proteinExistence type="inferred from homology"/>
<geneLocation type="plasmid" evidence="8">
    <name>pRSPA04</name>
</geneLocation>
<keyword evidence="5" id="KW-1133">Transmembrane helix</keyword>
<evidence type="ECO:0000256" key="4">
    <source>
        <dbReference type="ARBA" id="ARBA00022692"/>
    </source>
</evidence>
<evidence type="ECO:0000256" key="2">
    <source>
        <dbReference type="ARBA" id="ARBA00010265"/>
    </source>
</evidence>
<dbReference type="InterPro" id="IPR042217">
    <property type="entry name" value="T4SS_VirB10/TrbI"/>
</dbReference>
<dbReference type="GO" id="GO:0005886">
    <property type="term" value="C:plasma membrane"/>
    <property type="evidence" value="ECO:0007669"/>
    <property type="project" value="UniProtKB-SubCell"/>
</dbReference>
<evidence type="ECO:0000256" key="5">
    <source>
        <dbReference type="ARBA" id="ARBA00022989"/>
    </source>
</evidence>
<dbReference type="NCBIfam" id="NF038091">
    <property type="entry name" value="T4SS_VirB10"/>
    <property type="match status" value="1"/>
</dbReference>
<reference evidence="8" key="1">
    <citation type="submission" date="2007-04" db="EMBL/GenBank/DDBJ databases">
        <title>Complete sequence of plasmid pRSPA04 of Rhodobacter sphaeroides ATCC 17025.</title>
        <authorList>
            <consortium name="US DOE Joint Genome Institute"/>
            <person name="Copeland A."/>
            <person name="Lucas S."/>
            <person name="Lapidus A."/>
            <person name="Barry K."/>
            <person name="Detter J.C."/>
            <person name="Glavina del Rio T."/>
            <person name="Hammon N."/>
            <person name="Israni S."/>
            <person name="Dalin E."/>
            <person name="Tice H."/>
            <person name="Pitluck S."/>
            <person name="Chertkov O."/>
            <person name="Brettin T."/>
            <person name="Bruce D."/>
            <person name="Han C."/>
            <person name="Schmutz J."/>
            <person name="Larimer F."/>
            <person name="Land M."/>
            <person name="Hauser L."/>
            <person name="Kyrpides N."/>
            <person name="Kim E."/>
            <person name="Richardson P."/>
            <person name="Mackenzie C."/>
            <person name="Choudhary M."/>
            <person name="Donohue T.J."/>
            <person name="Kaplan S."/>
        </authorList>
    </citation>
    <scope>NUCLEOTIDE SEQUENCE [LARGE SCALE GENOMIC DNA]</scope>
    <source>
        <strain evidence="8">ATCC 17025</strain>
        <plasmid evidence="8">pRSPA04</plasmid>
    </source>
</reference>
<protein>
    <submittedName>
        <fullName evidence="8">Conjugation TrbI family protein</fullName>
    </submittedName>
</protein>
<dbReference type="KEGG" id="rsq:Rsph17025_4370"/>
<keyword evidence="8" id="KW-0614">Plasmid</keyword>
<gene>
    <name evidence="8" type="ordered locus">Rsph17025_4370</name>
</gene>
<evidence type="ECO:0000256" key="3">
    <source>
        <dbReference type="ARBA" id="ARBA00022475"/>
    </source>
</evidence>
<dbReference type="InterPro" id="IPR047695">
    <property type="entry name" value="T4SS_VirB10/PtlG"/>
</dbReference>
<keyword evidence="6" id="KW-0472">Membrane</keyword>
<dbReference type="BioCyc" id="RSPH349102:G1G8M-4511-MONOMER"/>
<evidence type="ECO:0000256" key="6">
    <source>
        <dbReference type="ARBA" id="ARBA00023136"/>
    </source>
</evidence>
<keyword evidence="3" id="KW-1003">Cell membrane</keyword>
<comment type="subcellular location">
    <subcellularLocation>
        <location evidence="1">Cell membrane</location>
        <topology evidence="1">Single-pass membrane protein</topology>
    </subcellularLocation>
</comment>
<dbReference type="InterPro" id="IPR005498">
    <property type="entry name" value="T4SS_VirB10/TraB/TrbI"/>
</dbReference>
<keyword evidence="4" id="KW-0812">Transmembrane</keyword>
<organism evidence="8">
    <name type="scientific">Cereibacter sphaeroides (strain ATCC 17025 / ATH 2.4.3)</name>
    <name type="common">Rhodobacter sphaeroides</name>
    <dbReference type="NCBI Taxonomy" id="349102"/>
    <lineage>
        <taxon>Bacteria</taxon>
        <taxon>Pseudomonadati</taxon>
        <taxon>Pseudomonadota</taxon>
        <taxon>Alphaproteobacteria</taxon>
        <taxon>Rhodobacterales</taxon>
        <taxon>Paracoccaceae</taxon>
        <taxon>Cereibacter</taxon>
    </lineage>
</organism>
<dbReference type="Pfam" id="PF03743">
    <property type="entry name" value="TrbI"/>
    <property type="match status" value="1"/>
</dbReference>
<evidence type="ECO:0000313" key="8">
    <source>
        <dbReference type="EMBL" id="ABP73215.1"/>
    </source>
</evidence>
<feature type="compositionally biased region" description="Basic and acidic residues" evidence="7">
    <location>
        <begin position="61"/>
        <end position="78"/>
    </location>
</feature>
<name>A4X0Q1_CERS5</name>
<dbReference type="AlphaFoldDB" id="A4X0Q1"/>
<accession>A4X0Q1</accession>